<gene>
    <name evidence="1" type="ORF">C5167_025688</name>
</gene>
<dbReference type="AlphaFoldDB" id="A0A4Y7JS64"/>
<dbReference type="Proteomes" id="UP000316621">
    <property type="component" value="Chromosome 5"/>
</dbReference>
<dbReference type="Gramene" id="RZC63923">
    <property type="protein sequence ID" value="RZC63923"/>
    <property type="gene ID" value="C5167_025688"/>
</dbReference>
<sequence>MILKYRRNPGDNKSIFCDSFYFGSSIQDEIRSIPTSDVNIAKSVSASDEGLASDNPALKTILDAICELPEDEDKMKFLFDMAKEHKVAISSSVVNTCKQTRRVGQAVLSFGNNIDL</sequence>
<accession>A0A4Y7JS64</accession>
<protein>
    <submittedName>
        <fullName evidence="1">Uncharacterized protein</fullName>
    </submittedName>
</protein>
<reference evidence="1 2" key="1">
    <citation type="journal article" date="2018" name="Science">
        <title>The opium poppy genome and morphinan production.</title>
        <authorList>
            <person name="Guo L."/>
            <person name="Winzer T."/>
            <person name="Yang X."/>
            <person name="Li Y."/>
            <person name="Ning Z."/>
            <person name="He Z."/>
            <person name="Teodor R."/>
            <person name="Lu Y."/>
            <person name="Bowser T.A."/>
            <person name="Graham I.A."/>
            <person name="Ye K."/>
        </authorList>
    </citation>
    <scope>NUCLEOTIDE SEQUENCE [LARGE SCALE GENOMIC DNA]</scope>
    <source>
        <strain evidence="2">cv. HN1</strain>
        <tissue evidence="1">Leaves</tissue>
    </source>
</reference>
<name>A0A4Y7JS64_PAPSO</name>
<dbReference type="EMBL" id="CM010719">
    <property type="protein sequence ID" value="RZC63923.1"/>
    <property type="molecule type" value="Genomic_DNA"/>
</dbReference>
<keyword evidence="2" id="KW-1185">Reference proteome</keyword>
<evidence type="ECO:0000313" key="1">
    <source>
        <dbReference type="EMBL" id="RZC63923.1"/>
    </source>
</evidence>
<proteinExistence type="predicted"/>
<evidence type="ECO:0000313" key="2">
    <source>
        <dbReference type="Proteomes" id="UP000316621"/>
    </source>
</evidence>
<organism evidence="1 2">
    <name type="scientific">Papaver somniferum</name>
    <name type="common">Opium poppy</name>
    <dbReference type="NCBI Taxonomy" id="3469"/>
    <lineage>
        <taxon>Eukaryota</taxon>
        <taxon>Viridiplantae</taxon>
        <taxon>Streptophyta</taxon>
        <taxon>Embryophyta</taxon>
        <taxon>Tracheophyta</taxon>
        <taxon>Spermatophyta</taxon>
        <taxon>Magnoliopsida</taxon>
        <taxon>Ranunculales</taxon>
        <taxon>Papaveraceae</taxon>
        <taxon>Papaveroideae</taxon>
        <taxon>Papaver</taxon>
    </lineage>
</organism>